<organism evidence="2 3">
    <name type="scientific">Heterotrigona itama</name>
    <dbReference type="NCBI Taxonomy" id="395501"/>
    <lineage>
        <taxon>Eukaryota</taxon>
        <taxon>Metazoa</taxon>
        <taxon>Ecdysozoa</taxon>
        <taxon>Arthropoda</taxon>
        <taxon>Hexapoda</taxon>
        <taxon>Insecta</taxon>
        <taxon>Pterygota</taxon>
        <taxon>Neoptera</taxon>
        <taxon>Endopterygota</taxon>
        <taxon>Hymenoptera</taxon>
        <taxon>Apocrita</taxon>
        <taxon>Aculeata</taxon>
        <taxon>Apoidea</taxon>
        <taxon>Anthophila</taxon>
        <taxon>Apidae</taxon>
        <taxon>Heterotrigona</taxon>
    </lineage>
</organism>
<reference evidence="2" key="1">
    <citation type="submission" date="2020-07" db="EMBL/GenBank/DDBJ databases">
        <authorList>
            <person name="Nazaruddin N."/>
        </authorList>
    </citation>
    <scope>NUCLEOTIDE SEQUENCE</scope>
</reference>
<comment type="caution">
    <text evidence="2">The sequence shown here is derived from an EMBL/GenBank/DDBJ whole genome shotgun (WGS) entry which is preliminary data.</text>
</comment>
<feature type="chain" id="PRO_5028480405" description="Secreted protein" evidence="1">
    <location>
        <begin position="16"/>
        <end position="65"/>
    </location>
</feature>
<evidence type="ECO:0000313" key="3">
    <source>
        <dbReference type="Proteomes" id="UP000752696"/>
    </source>
</evidence>
<evidence type="ECO:0000256" key="1">
    <source>
        <dbReference type="SAM" id="SignalP"/>
    </source>
</evidence>
<dbReference type="Proteomes" id="UP000752696">
    <property type="component" value="Unassembled WGS sequence"/>
</dbReference>
<protein>
    <recommendedName>
        <fullName evidence="4">Secreted protein</fullName>
    </recommendedName>
</protein>
<evidence type="ECO:0008006" key="4">
    <source>
        <dbReference type="Google" id="ProtNLM"/>
    </source>
</evidence>
<gene>
    <name evidence="2" type="ORF">MHI_LOCUS956959</name>
</gene>
<accession>A0A6V7HIS4</accession>
<sequence>MLTFFFLYFVPAVKSTWLCLKSYSRVHVYKKDHIEEQYRFIIGYSRKLIKCTEFQKNILVIRNLS</sequence>
<keyword evidence="1" id="KW-0732">Signal</keyword>
<evidence type="ECO:0000313" key="2">
    <source>
        <dbReference type="EMBL" id="CAD1480678.1"/>
    </source>
</evidence>
<keyword evidence="3" id="KW-1185">Reference proteome</keyword>
<dbReference type="EMBL" id="CAJDYZ010012506">
    <property type="protein sequence ID" value="CAD1480678.1"/>
    <property type="molecule type" value="Genomic_DNA"/>
</dbReference>
<name>A0A6V7HIS4_9HYME</name>
<proteinExistence type="predicted"/>
<feature type="signal peptide" evidence="1">
    <location>
        <begin position="1"/>
        <end position="15"/>
    </location>
</feature>
<dbReference type="AlphaFoldDB" id="A0A6V7HIS4"/>